<protein>
    <submittedName>
        <fullName evidence="1">Uncharacterized protein</fullName>
    </submittedName>
</protein>
<name>A0AAD8Q212_9PEZI</name>
<comment type="caution">
    <text evidence="1">The sequence shown here is derived from an EMBL/GenBank/DDBJ whole genome shotgun (WGS) entry which is preliminary data.</text>
</comment>
<dbReference type="RefSeq" id="XP_060415574.1">
    <property type="nucleotide sequence ID" value="XM_060557489.1"/>
</dbReference>
<accession>A0AAD8Q212</accession>
<dbReference type="EMBL" id="JAHLJV010000020">
    <property type="protein sequence ID" value="KAK1594391.1"/>
    <property type="molecule type" value="Genomic_DNA"/>
</dbReference>
<evidence type="ECO:0000313" key="1">
    <source>
        <dbReference type="EMBL" id="KAK1594391.1"/>
    </source>
</evidence>
<dbReference type="Proteomes" id="UP001230504">
    <property type="component" value="Unassembled WGS sequence"/>
</dbReference>
<organism evidence="1 2">
    <name type="scientific">Colletotrichum navitas</name>
    <dbReference type="NCBI Taxonomy" id="681940"/>
    <lineage>
        <taxon>Eukaryota</taxon>
        <taxon>Fungi</taxon>
        <taxon>Dikarya</taxon>
        <taxon>Ascomycota</taxon>
        <taxon>Pezizomycotina</taxon>
        <taxon>Sordariomycetes</taxon>
        <taxon>Hypocreomycetidae</taxon>
        <taxon>Glomerellales</taxon>
        <taxon>Glomerellaceae</taxon>
        <taxon>Colletotrichum</taxon>
        <taxon>Colletotrichum graminicola species complex</taxon>
    </lineage>
</organism>
<evidence type="ECO:0000313" key="2">
    <source>
        <dbReference type="Proteomes" id="UP001230504"/>
    </source>
</evidence>
<gene>
    <name evidence="1" type="ORF">LY79DRAFT_549617</name>
</gene>
<reference evidence="1" key="1">
    <citation type="submission" date="2021-06" db="EMBL/GenBank/DDBJ databases">
        <title>Comparative genomics, transcriptomics and evolutionary studies reveal genomic signatures of adaptation to plant cell wall in hemibiotrophic fungi.</title>
        <authorList>
            <consortium name="DOE Joint Genome Institute"/>
            <person name="Baroncelli R."/>
            <person name="Diaz J.F."/>
            <person name="Benocci T."/>
            <person name="Peng M."/>
            <person name="Battaglia E."/>
            <person name="Haridas S."/>
            <person name="Andreopoulos W."/>
            <person name="Labutti K."/>
            <person name="Pangilinan J."/>
            <person name="Floch G.L."/>
            <person name="Makela M.R."/>
            <person name="Henrissat B."/>
            <person name="Grigoriev I.V."/>
            <person name="Crouch J.A."/>
            <person name="De Vries R.P."/>
            <person name="Sukno S.A."/>
            <person name="Thon M.R."/>
        </authorList>
    </citation>
    <scope>NUCLEOTIDE SEQUENCE</scope>
    <source>
        <strain evidence="1">CBS 125086</strain>
    </source>
</reference>
<sequence length="55" mass="6307">MLELRYEAISYIVQILSLGLPSCFFTFTKGFHHGIPALDIGHGVSRKDHGQRHRR</sequence>
<dbReference type="AlphaFoldDB" id="A0AAD8Q212"/>
<proteinExistence type="predicted"/>
<keyword evidence="2" id="KW-1185">Reference proteome</keyword>
<dbReference type="GeneID" id="85441729"/>